<name>A0A3S1BG86_ELYCH</name>
<proteinExistence type="predicted"/>
<organism evidence="1 2">
    <name type="scientific">Elysia chlorotica</name>
    <name type="common">Eastern emerald elysia</name>
    <name type="synonym">Sea slug</name>
    <dbReference type="NCBI Taxonomy" id="188477"/>
    <lineage>
        <taxon>Eukaryota</taxon>
        <taxon>Metazoa</taxon>
        <taxon>Spiralia</taxon>
        <taxon>Lophotrochozoa</taxon>
        <taxon>Mollusca</taxon>
        <taxon>Gastropoda</taxon>
        <taxon>Heterobranchia</taxon>
        <taxon>Euthyneura</taxon>
        <taxon>Panpulmonata</taxon>
        <taxon>Sacoglossa</taxon>
        <taxon>Placobranchoidea</taxon>
        <taxon>Plakobranchidae</taxon>
        <taxon>Elysia</taxon>
    </lineage>
</organism>
<evidence type="ECO:0000313" key="1">
    <source>
        <dbReference type="EMBL" id="RUS82952.1"/>
    </source>
</evidence>
<dbReference type="AlphaFoldDB" id="A0A3S1BG86"/>
<sequence>MDKENNSLVEWMTKKNTLPRVYLPSALQNKEEKLIHTQEQCDTVPCPSIHRYPRCPAVVGSIAFRLYNVYCTVHFVHSYLKPYNIVLLKQVLYTNRDNS</sequence>
<dbReference type="EMBL" id="RQTK01000264">
    <property type="protein sequence ID" value="RUS82952.1"/>
    <property type="molecule type" value="Genomic_DNA"/>
</dbReference>
<dbReference type="Proteomes" id="UP000271974">
    <property type="component" value="Unassembled WGS sequence"/>
</dbReference>
<protein>
    <submittedName>
        <fullName evidence="1">Uncharacterized protein</fullName>
    </submittedName>
</protein>
<comment type="caution">
    <text evidence="1">The sequence shown here is derived from an EMBL/GenBank/DDBJ whole genome shotgun (WGS) entry which is preliminary data.</text>
</comment>
<keyword evidence="2" id="KW-1185">Reference proteome</keyword>
<accession>A0A3S1BG86</accession>
<reference evidence="1 2" key="1">
    <citation type="submission" date="2019-01" db="EMBL/GenBank/DDBJ databases">
        <title>A draft genome assembly of the solar-powered sea slug Elysia chlorotica.</title>
        <authorList>
            <person name="Cai H."/>
            <person name="Li Q."/>
            <person name="Fang X."/>
            <person name="Li J."/>
            <person name="Curtis N.E."/>
            <person name="Altenburger A."/>
            <person name="Shibata T."/>
            <person name="Feng M."/>
            <person name="Maeda T."/>
            <person name="Schwartz J.A."/>
            <person name="Shigenobu S."/>
            <person name="Lundholm N."/>
            <person name="Nishiyama T."/>
            <person name="Yang H."/>
            <person name="Hasebe M."/>
            <person name="Li S."/>
            <person name="Pierce S.K."/>
            <person name="Wang J."/>
        </authorList>
    </citation>
    <scope>NUCLEOTIDE SEQUENCE [LARGE SCALE GENOMIC DNA]</scope>
    <source>
        <strain evidence="1">EC2010</strain>
        <tissue evidence="1">Whole organism of an adult</tissue>
    </source>
</reference>
<gene>
    <name evidence="1" type="ORF">EGW08_009289</name>
</gene>
<evidence type="ECO:0000313" key="2">
    <source>
        <dbReference type="Proteomes" id="UP000271974"/>
    </source>
</evidence>